<dbReference type="PANTHER" id="PTHR43364:SF1">
    <property type="entry name" value="OXIDOREDUCTASE YDHF"/>
    <property type="match status" value="1"/>
</dbReference>
<keyword evidence="3" id="KW-1185">Reference proteome</keyword>
<gene>
    <name evidence="2" type="ORF">NG653_06160</name>
</gene>
<evidence type="ECO:0000259" key="1">
    <source>
        <dbReference type="Pfam" id="PF00248"/>
    </source>
</evidence>
<dbReference type="SUPFAM" id="SSF51430">
    <property type="entry name" value="NAD(P)-linked oxidoreductase"/>
    <property type="match status" value="1"/>
</dbReference>
<dbReference type="PRINTS" id="PR00069">
    <property type="entry name" value="ALDKETRDTASE"/>
</dbReference>
<dbReference type="PANTHER" id="PTHR43364">
    <property type="entry name" value="NADH-SPECIFIC METHYLGLYOXAL REDUCTASE-RELATED"/>
    <property type="match status" value="1"/>
</dbReference>
<feature type="domain" description="NADP-dependent oxidoreductase" evidence="1">
    <location>
        <begin position="9"/>
        <end position="278"/>
    </location>
</feature>
<accession>A0ABT1AXW1</accession>
<reference evidence="2 3" key="1">
    <citation type="submission" date="2022-06" db="EMBL/GenBank/DDBJ databases">
        <authorList>
            <person name="Xuan X."/>
        </authorList>
    </citation>
    <scope>NUCLEOTIDE SEQUENCE [LARGE SCALE GENOMIC DNA]</scope>
    <source>
        <strain evidence="2 3">2V75</strain>
    </source>
</reference>
<name>A0ABT1AXW1_9FLAO</name>
<proteinExistence type="predicted"/>
<dbReference type="Pfam" id="PF00248">
    <property type="entry name" value="Aldo_ket_red"/>
    <property type="match status" value="1"/>
</dbReference>
<protein>
    <submittedName>
        <fullName evidence="2">Aldo/keto reductase</fullName>
    </submittedName>
</protein>
<dbReference type="Proteomes" id="UP001206312">
    <property type="component" value="Unassembled WGS sequence"/>
</dbReference>
<dbReference type="InterPro" id="IPR020471">
    <property type="entry name" value="AKR"/>
</dbReference>
<dbReference type="EMBL" id="JAMXIB010000004">
    <property type="protein sequence ID" value="MCO5724430.1"/>
    <property type="molecule type" value="Genomic_DNA"/>
</dbReference>
<comment type="caution">
    <text evidence="2">The sequence shown here is derived from an EMBL/GenBank/DDBJ whole genome shotgun (WGS) entry which is preliminary data.</text>
</comment>
<dbReference type="InterPro" id="IPR050523">
    <property type="entry name" value="AKR_Detox_Biosynth"/>
</dbReference>
<organism evidence="2 3">
    <name type="scientific">Robiginitalea marina</name>
    <dbReference type="NCBI Taxonomy" id="2954105"/>
    <lineage>
        <taxon>Bacteria</taxon>
        <taxon>Pseudomonadati</taxon>
        <taxon>Bacteroidota</taxon>
        <taxon>Flavobacteriia</taxon>
        <taxon>Flavobacteriales</taxon>
        <taxon>Flavobacteriaceae</taxon>
        <taxon>Robiginitalea</taxon>
    </lineage>
</organism>
<sequence>METLKNYSRIIAGTMTWGQGGMKFPTGEMARLMHHCLEVGITTFDHADIYGGYTTEADFGKAFSDSGIPRDAIQLISKCGIQYVSEARPVRVKHYEYGMDYIIHSATASLKYLKTDYLDLLLLHRPSPLMDPEEVAAAFSTLRDSGKVRAFGVSNFTPSQIRLIESAVPVEAHQFECSLTSEGALWDGTLDDCIIGRRLAMAWSPLGSYFREPDLRNQRIGECLATLCPKYQATESQVLLSWLLRHPAKIHPVVGTTRAGRLTEAVGALSLELELEDWFALLVASQGHKVP</sequence>
<dbReference type="RefSeq" id="WP_252740809.1">
    <property type="nucleotide sequence ID" value="NZ_JAMXIB010000004.1"/>
</dbReference>
<dbReference type="InterPro" id="IPR036812">
    <property type="entry name" value="NAD(P)_OxRdtase_dom_sf"/>
</dbReference>
<evidence type="ECO:0000313" key="3">
    <source>
        <dbReference type="Proteomes" id="UP001206312"/>
    </source>
</evidence>
<dbReference type="InterPro" id="IPR023210">
    <property type="entry name" value="NADP_OxRdtase_dom"/>
</dbReference>
<dbReference type="Gene3D" id="3.20.20.100">
    <property type="entry name" value="NADP-dependent oxidoreductase domain"/>
    <property type="match status" value="1"/>
</dbReference>
<evidence type="ECO:0000313" key="2">
    <source>
        <dbReference type="EMBL" id="MCO5724430.1"/>
    </source>
</evidence>